<evidence type="ECO:0000256" key="16">
    <source>
        <dbReference type="PROSITE-ProRule" id="PRU00302"/>
    </source>
</evidence>
<reference evidence="27 28" key="1">
    <citation type="submission" date="2024-01" db="EMBL/GenBank/DDBJ databases">
        <title>The genome of the rayed Mediterranean limpet Patella caerulea (Linnaeus, 1758).</title>
        <authorList>
            <person name="Anh-Thu Weber A."/>
            <person name="Halstead-Nussloch G."/>
        </authorList>
    </citation>
    <scope>NUCLEOTIDE SEQUENCE [LARGE SCALE GENOMIC DNA]</scope>
    <source>
        <strain evidence="27">AATW-2023a</strain>
        <tissue evidence="27">Whole specimen</tissue>
    </source>
</reference>
<dbReference type="SUPFAM" id="SSF49313">
    <property type="entry name" value="Cadherin-like"/>
    <property type="match status" value="5"/>
</dbReference>
<dbReference type="Gene3D" id="2.60.40.60">
    <property type="entry name" value="Cadherins"/>
    <property type="match status" value="5"/>
</dbReference>
<dbReference type="InterPro" id="IPR046338">
    <property type="entry name" value="GAIN_dom_sf"/>
</dbReference>
<feature type="compositionally biased region" description="Basic and acidic residues" evidence="17">
    <location>
        <begin position="2805"/>
        <end position="2814"/>
    </location>
</feature>
<dbReference type="SMART" id="SM00303">
    <property type="entry name" value="GPS"/>
    <property type="match status" value="1"/>
</dbReference>
<evidence type="ECO:0000259" key="20">
    <source>
        <dbReference type="PROSITE" id="PS50221"/>
    </source>
</evidence>
<keyword evidence="12" id="KW-0325">Glycoprotein</keyword>
<dbReference type="PROSITE" id="PS50227">
    <property type="entry name" value="G_PROTEIN_RECEP_F2_3"/>
    <property type="match status" value="1"/>
</dbReference>
<feature type="transmembrane region" description="Helical" evidence="18">
    <location>
        <begin position="2510"/>
        <end position="2529"/>
    </location>
</feature>
<dbReference type="InterPro" id="IPR000203">
    <property type="entry name" value="GPS"/>
</dbReference>
<dbReference type="SMART" id="SM00112">
    <property type="entry name" value="CA"/>
    <property type="match status" value="3"/>
</dbReference>
<dbReference type="Gene3D" id="1.20.1070.10">
    <property type="entry name" value="Rhodopsin 7-helix transmembrane proteins"/>
    <property type="match status" value="1"/>
</dbReference>
<keyword evidence="10" id="KW-1015">Disulfide bond</keyword>
<dbReference type="InterPro" id="IPR015919">
    <property type="entry name" value="Cadherin-like_sf"/>
</dbReference>
<dbReference type="Pfam" id="PF00002">
    <property type="entry name" value="7tm_2"/>
    <property type="match status" value="1"/>
</dbReference>
<dbReference type="InterPro" id="IPR032471">
    <property type="entry name" value="AGRL2-4_GAIN_subdom_A"/>
</dbReference>
<dbReference type="InterPro" id="IPR057244">
    <property type="entry name" value="GAIN_B"/>
</dbReference>
<dbReference type="InterPro" id="IPR000436">
    <property type="entry name" value="Sushi_SCR_CCP_dom"/>
</dbReference>
<evidence type="ECO:0000313" key="28">
    <source>
        <dbReference type="Proteomes" id="UP001347796"/>
    </source>
</evidence>
<feature type="region of interest" description="Disordered" evidence="17">
    <location>
        <begin position="3022"/>
        <end position="3050"/>
    </location>
</feature>
<evidence type="ECO:0000256" key="5">
    <source>
        <dbReference type="ARBA" id="ARBA00022729"/>
    </source>
</evidence>
<feature type="transmembrane region" description="Helical" evidence="18">
    <location>
        <begin position="2404"/>
        <end position="2430"/>
    </location>
</feature>
<evidence type="ECO:0000256" key="15">
    <source>
        <dbReference type="PROSITE-ProRule" id="PRU00043"/>
    </source>
</evidence>
<sequence length="3050" mass="338188">MAKSQDPGKAIHVFILILTVLFVDDAASINPTCQIESVYISYNSTVQQINDDIYCLNRINTSENTDNLCQHDSENLTFTLSDVNKEFTYISLVDTENTSCIQLNTLKLPVTDTCINISAETTATPSNKSENPAVICIVFNNEGPIIIPNQSFRINVAATDKVKNVSVLLSSFDGISNIIIPGIETSNSQTNFAELIKVISFDPAVFEIDSPNQLLGDQDITVNFQATDDGNPRISENGSFVIQYFNDTITCSDLMFKVDLNSLATIENTSIGELDCQSTAGNITYTIEQATDLIVGVENEKNENEVIFYNTTINQPLNKSLTLNVSSSTGSYKTFTLWIILGKSPSFQNSPYQLTLNETTAIETCFNIIEISHVGTLTSNTDKFEFTHGNTSICVTDSLISSSRSDYNITGDLKVLNEFGMDSAQLFVEVKTVLIPPIINITNSNVYVKDNTPSGTIVLTIQVIPNDAELTILSTEKRIKTLRIGRFSNLSTSKWPQSTSSPSTSTTSHSTYTWRPTFYWSSTTTTGSTSPPFSLNKQSGDGGLWELKLDGDVTGKADTTYQIDLQATSSIGDKSNKSVSIFIIDDTAPVCTSYDISIDLPIDSTVDTLITTLQCNDSDGDDINYTFTSDTPQYIQDHFSLTSNSVELTVKLKRELSDLTLEQLKNMEFHIRIGDTTNKSVNATIRVTITVPNSPVCNGQIPVTITETTSPGVCQTLQTVCSTSYNLNLTYSLDDNAYLSSDVQTKSNGVIEICTSSTSRSFPAGNYSISARVSDGFHNVTTMVNLTIEAINQFPPIFVSVVNGMDTISVNETKQQGKPIYSFTVTDQDSGDFGLFNVEAFDLDSAFFMNSTGNVYTIFHNYPLNSADFLSKKVSFVATDTGGKSSNLTLTINILDINEAPVCQIIRIFNVSVLTATDTTIGELDCMDNDTKTEYKQIQYSVVQPTPNTVPFRVGNSGSIISTESLLNQPSVIDFVVSASSLDQTTYINITVNIERNFPPVCNTTNLQTVFLETTTGCNQEKIRCNSSVDTTFTWTVYNNRTNDLRVNVDNTTAGILDIRMCLPHQERRNIFIDTVRIEIGNGLGSETISWAIEVKDVNEAPRFENDTYNIDVLETTANGTNIATIDFVRAFVDTSRDPLPVIQLLDPDIEDDFRVKNIHGSAVVIDKLSNQEVPGLTIPIQYYNQDFNIIRSLDPRYIVKFTIQASDGGNLNASAIVNFKIRDVNEQPSCMPTNYAVTLSVIRSTTADDFLTVQCTDNDVDPNFKNLQYSIITQPYQDVFKIRTSGAMYLGKRLPRKANQHIVTILAGDNGSPPLNSTATVTINVNRDVSAVCNPVVTPPQVWLKDECITIDSGCTDPTTDPGDTSTLTYVVTGDYIPDFYVYNSTFDGSNGILRICYNRSVSGDYQASVIVENGFKSTTLQFNISVLYLQSVPVFSQQRYTTSTQEDIPLGTEIITVKAESAGNFSGNVTYSIKGENLAGFEIDENGILKTTSSLKRFSHEQLILTVEAEDDRSRLASSVTVTINVTDINEKPVCVDDRSVKVTVDASVSVGYVVYRFNCTDSDKNPQFNQLTPNLNGSTYFRLSPGTQNIETTSQLPVTSSPTYLTFSVTDGLLTTIIDVTVNISFQPSVPKLAVSEVGIYNVELRWSYDRPESQNLVLRHILEVRHSSTDTRYIKLDRSNTSYNVTDLKAAVPYQFRIIAETSNNNLTSLIEFVTTLEIPILTTVLVGFRATNRDWNNIMVNNKSQAYIDLKREVETNLIIGLSKDKGLHKTEVINMRPGSVIFDAILFVNQTGTVDDTKANFINTIYTGAVGALIADTRSGVAYPGAQYISTPTLHLETGDPNDLVEGIIITYACRFRMVSLSGNTGVKVEWFIDDSPLILSHSSRIQLANYPVTNDRFGYRYTLTFNKTAPSHTGSLKCEITSVENSNITISASTNVNIISKPVVTLWPLTVFLNGGGTVTLRCTSVLASSAPVTYSWFHLNTNSVVPNENTDTLSVTVQNSDSQYYCIVSNAAGQTNSFTAAIHYVPPNDNRPQPCPEITDIRNTTWPSAHRDADVKLECGPGYDGLARRHCSSSGEWQQPDYSNCKKTNLVILKRKTEDVKEGKVVEVPEDTLKTLVNLTDGARKFSAGDVETTIQILLDIIDINNDNESKVIEKPELENFAKSASNILDADDEEWSTLSEQNKSGLAAMLGTVDDMAKLTSSRLKTRDPITAVTTKIVIEVGRTSLSDIEFPRMSANDYPSWVSQSKNQVFLPKGALQAHFEDDTEVGYNAVFYNDVTSILEDMVLPQSGDDMYNISGFDINSKILAFSVNMLHEKKLNPPITLTFQHMAENYSNPQCVFLNLRPPYENVGRWSTEGCVAESSADSNVTICKCDHLTNFAILMSPGKTPVHHQEALSIISIVGCAVSLFCLLLTICIYIYLWRYVKSDKAIILMNLCVTLIISYVLFIGGVNQTKNKDVCTAVSALLHFFYLVVFFLMLAEGVEVFISVVYVFATKSRLKWIMLGSWGFPAIIVGISLGVTQLEGYGNKHFCWLSLESGLLWAFVGPAILVIVVNMCIMIKVLTVMFSTTTMVTKTMKEKGRTGIKALCVLLPIMGLTWVFGVFSVNEDLVTFQYLFAIFNSLQGLFIFIFHCLMCRQVKDGFKIKRRRYRAKSVDTTKSFTQVPLHNQSRSTSETNDKPTNDLDKKTSPFNEIDRQVQQLALAQKLAKVDNNNIKANQRKDNITPDDKVINQSRTIFDDIPIESEPEPVVQEPKTFDDMYVSVKTIESRKGIEQERRELQNKPTNTSKGSSSSDHSSRKREEPVPRPVSQHTYDKLSPRDVGKPHDYTRLDGSKNGPGYDPFVSSTQALPRKMPSIEDNSKQQGYYPSSSDYLSPSMPAVNRDLSPPRRQEYSKPPAVAPKSKPRRDEEDDNGGNAYDAVDAYYIGPKTKPSKVQDYPAKSKKKSSSNPNLTQQPAYHEQYPPTDKWAKLKENKMKGQQPYRQGPMYDSRQRLQSHDDLSGYKSRVYQPFVGVQAARGGPQPRPGQRYDMGWQEPRSNYR</sequence>
<keyword evidence="7 18" id="KW-1133">Transmembrane helix</keyword>
<dbReference type="Gene3D" id="1.25.40.610">
    <property type="match status" value="1"/>
</dbReference>
<dbReference type="InterPro" id="IPR036445">
    <property type="entry name" value="GPCR_2_extracell_dom_sf"/>
</dbReference>
<feature type="transmembrane region" description="Helical" evidence="18">
    <location>
        <begin position="2439"/>
        <end position="2458"/>
    </location>
</feature>
<dbReference type="PROSITE" id="PS50835">
    <property type="entry name" value="IG_LIKE"/>
    <property type="match status" value="2"/>
</dbReference>
<dbReference type="PROSITE" id="PS50268">
    <property type="entry name" value="CADHERIN_2"/>
    <property type="match status" value="4"/>
</dbReference>
<feature type="signal peptide" evidence="19">
    <location>
        <begin position="1"/>
        <end position="28"/>
    </location>
</feature>
<evidence type="ECO:0000256" key="13">
    <source>
        <dbReference type="ARBA" id="ARBA00023224"/>
    </source>
</evidence>
<feature type="transmembrane region" description="Helical" evidence="18">
    <location>
        <begin position="2549"/>
        <end position="2572"/>
    </location>
</feature>
<evidence type="ECO:0000256" key="7">
    <source>
        <dbReference type="ARBA" id="ARBA00022989"/>
    </source>
</evidence>
<dbReference type="EMBL" id="JAZGQO010000014">
    <property type="protein sequence ID" value="KAK6171117.1"/>
    <property type="molecule type" value="Genomic_DNA"/>
</dbReference>
<feature type="compositionally biased region" description="Basic and acidic residues" evidence="17">
    <location>
        <begin position="2685"/>
        <end position="2698"/>
    </location>
</feature>
<dbReference type="CDD" id="cd11304">
    <property type="entry name" value="Cadherin_repeat"/>
    <property type="match status" value="4"/>
</dbReference>
<organism evidence="27 28">
    <name type="scientific">Patella caerulea</name>
    <name type="common">Rayed Mediterranean limpet</name>
    <dbReference type="NCBI Taxonomy" id="87958"/>
    <lineage>
        <taxon>Eukaryota</taxon>
        <taxon>Metazoa</taxon>
        <taxon>Spiralia</taxon>
        <taxon>Lophotrochozoa</taxon>
        <taxon>Mollusca</taxon>
        <taxon>Gastropoda</taxon>
        <taxon>Patellogastropoda</taxon>
        <taxon>Patelloidea</taxon>
        <taxon>Patellidae</taxon>
        <taxon>Patella</taxon>
    </lineage>
</organism>
<feature type="domain" description="Cadherin" evidence="23">
    <location>
        <begin position="1251"/>
        <end position="1338"/>
    </location>
</feature>
<dbReference type="InterPro" id="IPR017981">
    <property type="entry name" value="GPCR_2-like_7TM"/>
</dbReference>
<keyword evidence="5 19" id="KW-0732">Signal</keyword>
<dbReference type="Gene3D" id="2.60.40.10">
    <property type="entry name" value="Immunoglobulins"/>
    <property type="match status" value="3"/>
</dbReference>
<comment type="caution">
    <text evidence="27">The sequence shown here is derived from an EMBL/GenBank/DDBJ whole genome shotgun (WGS) entry which is preliminary data.</text>
</comment>
<evidence type="ECO:0000256" key="19">
    <source>
        <dbReference type="SAM" id="SignalP"/>
    </source>
</evidence>
<keyword evidence="16" id="KW-0768">Sushi</keyword>
<feature type="transmembrane region" description="Helical" evidence="18">
    <location>
        <begin position="2625"/>
        <end position="2648"/>
    </location>
</feature>
<dbReference type="Pfam" id="PF13927">
    <property type="entry name" value="Ig_3"/>
    <property type="match status" value="1"/>
</dbReference>
<dbReference type="Pfam" id="PF16489">
    <property type="entry name" value="GAIN"/>
    <property type="match status" value="1"/>
</dbReference>
<gene>
    <name evidence="27" type="ORF">SNE40_019373</name>
</gene>
<keyword evidence="6" id="KW-0677">Repeat</keyword>
<feature type="region of interest" description="Disordered" evidence="17">
    <location>
        <begin position="2672"/>
        <end position="2698"/>
    </location>
</feature>
<accession>A0AAN8P5S3</accession>
<dbReference type="PRINTS" id="PR01694">
    <property type="entry name" value="BAIPRECURSOR"/>
</dbReference>
<feature type="region of interest" description="Disordered" evidence="17">
    <location>
        <begin position="2777"/>
        <end position="3009"/>
    </location>
</feature>
<feature type="transmembrane region" description="Helical" evidence="18">
    <location>
        <begin position="2593"/>
        <end position="2613"/>
    </location>
</feature>
<evidence type="ECO:0000259" key="24">
    <source>
        <dbReference type="PROSITE" id="PS50835"/>
    </source>
</evidence>
<keyword evidence="9 18" id="KW-0472">Membrane</keyword>
<evidence type="ECO:0000256" key="2">
    <source>
        <dbReference type="ARBA" id="ARBA00007343"/>
    </source>
</evidence>
<keyword evidence="13" id="KW-0807">Transducer</keyword>
<protein>
    <submittedName>
        <fullName evidence="27">Uncharacterized protein</fullName>
    </submittedName>
</protein>
<feature type="compositionally biased region" description="Low complexity" evidence="17">
    <location>
        <begin position="2875"/>
        <end position="2888"/>
    </location>
</feature>
<dbReference type="Pfam" id="PF01825">
    <property type="entry name" value="GPS"/>
    <property type="match status" value="1"/>
</dbReference>
<feature type="domain" description="G-protein coupled receptors family 2 profile 2" evidence="22">
    <location>
        <begin position="2405"/>
        <end position="2645"/>
    </location>
</feature>
<dbReference type="CDD" id="cd15040">
    <property type="entry name" value="7tmB2_Adhesion"/>
    <property type="match status" value="1"/>
</dbReference>
<feature type="domain" description="Fibronectin type-III" evidence="25">
    <location>
        <begin position="1630"/>
        <end position="1723"/>
    </location>
</feature>
<dbReference type="InterPro" id="IPR007110">
    <property type="entry name" value="Ig-like_dom"/>
</dbReference>
<dbReference type="InterPro" id="IPR013783">
    <property type="entry name" value="Ig-like_fold"/>
</dbReference>
<evidence type="ECO:0000256" key="4">
    <source>
        <dbReference type="ARBA" id="ARBA00022692"/>
    </source>
</evidence>
<dbReference type="PROSITE" id="PS50261">
    <property type="entry name" value="G_PROTEIN_RECEP_F2_4"/>
    <property type="match status" value="1"/>
</dbReference>
<keyword evidence="4 18" id="KW-0812">Transmembrane</keyword>
<feature type="compositionally biased region" description="Basic and acidic residues" evidence="17">
    <location>
        <begin position="2822"/>
        <end position="2842"/>
    </location>
</feature>
<feature type="compositionally biased region" description="Polar residues" evidence="17">
    <location>
        <begin position="2672"/>
        <end position="2684"/>
    </location>
</feature>
<evidence type="ECO:0000256" key="1">
    <source>
        <dbReference type="ARBA" id="ARBA00004651"/>
    </source>
</evidence>
<feature type="domain" description="Cadherin" evidence="23">
    <location>
        <begin position="592"/>
        <end position="704"/>
    </location>
</feature>
<dbReference type="Gene3D" id="2.60.220.50">
    <property type="match status" value="1"/>
</dbReference>
<dbReference type="SUPFAM" id="SSF48726">
    <property type="entry name" value="Immunoglobulin"/>
    <property type="match status" value="2"/>
</dbReference>
<evidence type="ECO:0000256" key="8">
    <source>
        <dbReference type="ARBA" id="ARBA00023040"/>
    </source>
</evidence>
<feature type="compositionally biased region" description="Basic and acidic residues" evidence="17">
    <location>
        <begin position="2777"/>
        <end position="2790"/>
    </location>
</feature>
<dbReference type="SMART" id="SM00060">
    <property type="entry name" value="FN3"/>
    <property type="match status" value="1"/>
</dbReference>
<evidence type="ECO:0000256" key="17">
    <source>
        <dbReference type="SAM" id="MobiDB-lite"/>
    </source>
</evidence>
<dbReference type="FunFam" id="1.20.1070.10:FF:000058">
    <property type="entry name" value="Adhesion G protein-coupled receptor F5"/>
    <property type="match status" value="1"/>
</dbReference>
<feature type="chain" id="PRO_5042987198" evidence="19">
    <location>
        <begin position="29"/>
        <end position="3050"/>
    </location>
</feature>
<dbReference type="PROSITE" id="PS50923">
    <property type="entry name" value="SUSHI"/>
    <property type="match status" value="1"/>
</dbReference>
<dbReference type="SUPFAM" id="SSF49265">
    <property type="entry name" value="Fibronectin type III"/>
    <property type="match status" value="1"/>
</dbReference>
<name>A0AAN8P5S3_PATCE</name>
<dbReference type="InterPro" id="IPR036179">
    <property type="entry name" value="Ig-like_dom_sf"/>
</dbReference>
<feature type="domain" description="Ig-like" evidence="24">
    <location>
        <begin position="1838"/>
        <end position="1942"/>
    </location>
</feature>
<evidence type="ECO:0000259" key="25">
    <source>
        <dbReference type="PROSITE" id="PS50853"/>
    </source>
</evidence>
<evidence type="ECO:0000313" key="27">
    <source>
        <dbReference type="EMBL" id="KAK6171117.1"/>
    </source>
</evidence>
<dbReference type="SUPFAM" id="SSF81321">
    <property type="entry name" value="Family A G protein-coupled receptor-like"/>
    <property type="match status" value="1"/>
</dbReference>
<dbReference type="InterPro" id="IPR002126">
    <property type="entry name" value="Cadherin-like_dom"/>
</dbReference>
<evidence type="ECO:0000256" key="14">
    <source>
        <dbReference type="ARBA" id="ARBA00023292"/>
    </source>
</evidence>
<dbReference type="InterPro" id="IPR003961">
    <property type="entry name" value="FN3_dom"/>
</dbReference>
<keyword evidence="8" id="KW-0297">G-protein coupled receptor</keyword>
<feature type="domain" description="Cadherin" evidence="23">
    <location>
        <begin position="802"/>
        <end position="903"/>
    </location>
</feature>
<feature type="transmembrane region" description="Helical" evidence="18">
    <location>
        <begin position="2478"/>
        <end position="2503"/>
    </location>
</feature>
<evidence type="ECO:0000259" key="22">
    <source>
        <dbReference type="PROSITE" id="PS50261"/>
    </source>
</evidence>
<dbReference type="GO" id="GO:0007166">
    <property type="term" value="P:cell surface receptor signaling pathway"/>
    <property type="evidence" value="ECO:0007669"/>
    <property type="project" value="InterPro"/>
</dbReference>
<dbReference type="SUPFAM" id="SSF111418">
    <property type="entry name" value="Hormone receptor domain"/>
    <property type="match status" value="1"/>
</dbReference>
<feature type="domain" description="Cadherin" evidence="23">
    <location>
        <begin position="1438"/>
        <end position="1537"/>
    </location>
</feature>
<feature type="compositionally biased region" description="Basic and acidic residues" evidence="17">
    <location>
        <begin position="2976"/>
        <end position="2985"/>
    </location>
</feature>
<feature type="domain" description="GAIN-B" evidence="20">
    <location>
        <begin position="2218"/>
        <end position="2398"/>
    </location>
</feature>
<keyword evidence="14" id="KW-0424">Laminin EGF-like domain</keyword>
<dbReference type="GO" id="GO:0004930">
    <property type="term" value="F:G protein-coupled receptor activity"/>
    <property type="evidence" value="ECO:0007669"/>
    <property type="project" value="UniProtKB-KW"/>
</dbReference>
<dbReference type="PRINTS" id="PR00205">
    <property type="entry name" value="CADHERIN"/>
</dbReference>
<dbReference type="InterPro" id="IPR000832">
    <property type="entry name" value="GPCR_2_secretin-like"/>
</dbReference>
<feature type="domain" description="Sushi" evidence="26">
    <location>
        <begin position="2041"/>
        <end position="2095"/>
    </location>
</feature>
<dbReference type="Proteomes" id="UP001347796">
    <property type="component" value="Unassembled WGS sequence"/>
</dbReference>
<evidence type="ECO:0000256" key="6">
    <source>
        <dbReference type="ARBA" id="ARBA00022737"/>
    </source>
</evidence>
<dbReference type="PRINTS" id="PR00249">
    <property type="entry name" value="GPCRSECRETIN"/>
</dbReference>
<keyword evidence="15" id="KW-0106">Calcium</keyword>
<dbReference type="GO" id="GO:0005509">
    <property type="term" value="F:calcium ion binding"/>
    <property type="evidence" value="ECO:0007669"/>
    <property type="project" value="UniProtKB-UniRule"/>
</dbReference>
<evidence type="ECO:0000256" key="11">
    <source>
        <dbReference type="ARBA" id="ARBA00023170"/>
    </source>
</evidence>
<dbReference type="PROSITE" id="PS50221">
    <property type="entry name" value="GAIN_B"/>
    <property type="match status" value="1"/>
</dbReference>
<dbReference type="PANTHER" id="PTHR12011">
    <property type="entry name" value="ADHESION G-PROTEIN COUPLED RECEPTOR"/>
    <property type="match status" value="1"/>
</dbReference>
<comment type="similarity">
    <text evidence="2">Belongs to the G-protein coupled receptor 2 family. Adhesion G-protein coupled receptor (ADGR) subfamily.</text>
</comment>
<keyword evidence="3" id="KW-1003">Cell membrane</keyword>
<dbReference type="Pfam" id="PF00028">
    <property type="entry name" value="Cadherin"/>
    <property type="match status" value="2"/>
</dbReference>
<evidence type="ECO:0000259" key="23">
    <source>
        <dbReference type="PROSITE" id="PS50268"/>
    </source>
</evidence>
<evidence type="ECO:0000256" key="18">
    <source>
        <dbReference type="SAM" id="Phobius"/>
    </source>
</evidence>
<evidence type="ECO:0000259" key="21">
    <source>
        <dbReference type="PROSITE" id="PS50227"/>
    </source>
</evidence>
<keyword evidence="28" id="KW-1185">Reference proteome</keyword>
<dbReference type="CDD" id="cd00063">
    <property type="entry name" value="FN3"/>
    <property type="match status" value="1"/>
</dbReference>
<dbReference type="InterPro" id="IPR036116">
    <property type="entry name" value="FN3_sf"/>
</dbReference>
<proteinExistence type="inferred from homology"/>
<comment type="subcellular location">
    <subcellularLocation>
        <location evidence="1">Cell membrane</location>
        <topology evidence="1">Multi-pass membrane protein</topology>
    </subcellularLocation>
</comment>
<evidence type="ECO:0000256" key="12">
    <source>
        <dbReference type="ARBA" id="ARBA00023180"/>
    </source>
</evidence>
<dbReference type="GO" id="GO:0005886">
    <property type="term" value="C:plasma membrane"/>
    <property type="evidence" value="ECO:0007669"/>
    <property type="project" value="UniProtKB-SubCell"/>
</dbReference>
<keyword evidence="11" id="KW-0675">Receptor</keyword>
<evidence type="ECO:0000256" key="3">
    <source>
        <dbReference type="ARBA" id="ARBA00022475"/>
    </source>
</evidence>
<feature type="domain" description="G-protein coupled receptors family 2 profile 1" evidence="21">
    <location>
        <begin position="2013"/>
        <end position="2097"/>
    </location>
</feature>
<dbReference type="InterPro" id="IPR001879">
    <property type="entry name" value="GPCR_2_extracellular_dom"/>
</dbReference>
<evidence type="ECO:0000259" key="26">
    <source>
        <dbReference type="PROSITE" id="PS50923"/>
    </source>
</evidence>
<evidence type="ECO:0000256" key="9">
    <source>
        <dbReference type="ARBA" id="ARBA00023136"/>
    </source>
</evidence>
<evidence type="ECO:0000256" key="10">
    <source>
        <dbReference type="ARBA" id="ARBA00023157"/>
    </source>
</evidence>
<feature type="compositionally biased region" description="Basic and acidic residues" evidence="17">
    <location>
        <begin position="2999"/>
        <end position="3009"/>
    </location>
</feature>
<dbReference type="PANTHER" id="PTHR12011:SF347">
    <property type="entry name" value="FI21270P1-RELATED"/>
    <property type="match status" value="1"/>
</dbReference>
<dbReference type="GO" id="GO:0007156">
    <property type="term" value="P:homophilic cell adhesion via plasma membrane adhesion molecules"/>
    <property type="evidence" value="ECO:0007669"/>
    <property type="project" value="InterPro"/>
</dbReference>
<dbReference type="InterPro" id="IPR008077">
    <property type="entry name" value="GPCR_2_brain_angio_inhib"/>
</dbReference>
<dbReference type="PROSITE" id="PS50853">
    <property type="entry name" value="FN3"/>
    <property type="match status" value="1"/>
</dbReference>
<dbReference type="Gene3D" id="4.10.1240.10">
    <property type="entry name" value="GPCR, family 2, extracellular hormone receptor domain"/>
    <property type="match status" value="1"/>
</dbReference>
<feature type="domain" description="Ig-like" evidence="24">
    <location>
        <begin position="1949"/>
        <end position="2027"/>
    </location>
</feature>
<comment type="caution">
    <text evidence="16">Lacks conserved residue(s) required for the propagation of feature annotation.</text>
</comment>